<dbReference type="InterPro" id="IPR050640">
    <property type="entry name" value="Bact_2-comp_sensor_kinase"/>
</dbReference>
<dbReference type="Proteomes" id="UP001344632">
    <property type="component" value="Unassembled WGS sequence"/>
</dbReference>
<dbReference type="InterPro" id="IPR036890">
    <property type="entry name" value="HATPase_C_sf"/>
</dbReference>
<dbReference type="RefSeq" id="WP_326088897.1">
    <property type="nucleotide sequence ID" value="NZ_JARLKZ010000008.1"/>
</dbReference>
<dbReference type="Pfam" id="PF06580">
    <property type="entry name" value="His_kinase"/>
    <property type="match status" value="1"/>
</dbReference>
<dbReference type="Pfam" id="PF02518">
    <property type="entry name" value="HATPase_c"/>
    <property type="match status" value="1"/>
</dbReference>
<keyword evidence="4" id="KW-1185">Reference proteome</keyword>
<evidence type="ECO:0000313" key="3">
    <source>
        <dbReference type="EMBL" id="MEC0241183.1"/>
    </source>
</evidence>
<gene>
    <name evidence="3" type="ORF">P4H66_15125</name>
</gene>
<keyword evidence="3" id="KW-0418">Kinase</keyword>
<dbReference type="SUPFAM" id="SSF55874">
    <property type="entry name" value="ATPase domain of HSP90 chaperone/DNA topoisomerase II/histidine kinase"/>
    <property type="match status" value="1"/>
</dbReference>
<protein>
    <submittedName>
        <fullName evidence="3">Histidine kinase</fullName>
    </submittedName>
</protein>
<dbReference type="InterPro" id="IPR003594">
    <property type="entry name" value="HATPase_dom"/>
</dbReference>
<evidence type="ECO:0000259" key="1">
    <source>
        <dbReference type="Pfam" id="PF02518"/>
    </source>
</evidence>
<dbReference type="Gene3D" id="3.30.565.10">
    <property type="entry name" value="Histidine kinase-like ATPase, C-terminal domain"/>
    <property type="match status" value="1"/>
</dbReference>
<feature type="domain" description="Histidine kinase/HSP90-like ATPase" evidence="1">
    <location>
        <begin position="105"/>
        <end position="186"/>
    </location>
</feature>
<reference evidence="3 4" key="1">
    <citation type="submission" date="2023-03" db="EMBL/GenBank/DDBJ databases">
        <title>Bacillus Genome Sequencing.</title>
        <authorList>
            <person name="Dunlap C."/>
        </authorList>
    </citation>
    <scope>NUCLEOTIDE SEQUENCE [LARGE SCALE GENOMIC DNA]</scope>
    <source>
        <strain evidence="3 4">BD-525</strain>
    </source>
</reference>
<dbReference type="GO" id="GO:0016301">
    <property type="term" value="F:kinase activity"/>
    <property type="evidence" value="ECO:0007669"/>
    <property type="project" value="UniProtKB-KW"/>
</dbReference>
<evidence type="ECO:0000259" key="2">
    <source>
        <dbReference type="Pfam" id="PF06580"/>
    </source>
</evidence>
<organism evidence="3 4">
    <name type="scientific">Paenibacillus dokdonensis</name>
    <dbReference type="NCBI Taxonomy" id="2567944"/>
    <lineage>
        <taxon>Bacteria</taxon>
        <taxon>Bacillati</taxon>
        <taxon>Bacillota</taxon>
        <taxon>Bacilli</taxon>
        <taxon>Bacillales</taxon>
        <taxon>Paenibacillaceae</taxon>
        <taxon>Paenibacillus</taxon>
    </lineage>
</organism>
<accession>A0ABU6GP24</accession>
<feature type="domain" description="Signal transduction histidine kinase internal region" evidence="2">
    <location>
        <begin position="6"/>
        <end position="85"/>
    </location>
</feature>
<proteinExistence type="predicted"/>
<name>A0ABU6GP24_9BACL</name>
<comment type="caution">
    <text evidence="3">The sequence shown here is derived from an EMBL/GenBank/DDBJ whole genome shotgun (WGS) entry which is preliminary data.</text>
</comment>
<keyword evidence="3" id="KW-0808">Transferase</keyword>
<dbReference type="PANTHER" id="PTHR34220">
    <property type="entry name" value="SENSOR HISTIDINE KINASE YPDA"/>
    <property type="match status" value="1"/>
</dbReference>
<sequence>MQQKVARLGALKSQINPHFLANALESVQMKAILNDQREIGEMIGTLGQLFRIHTKMSKDIVSLEQELQHIRLYIKVQQMRFGDKIQYSEQLAPHTESLQVVHFSLQPLIENAIIHGLERRVGPGLLEVCAEQNENHLLITVRDNGAGMSAEQLVVLQRRLAEQTESGDDNHIGLVNVQERIHLYFGTHYGMNIDVALASARRSRSGCRRCRVVHNVF</sequence>
<dbReference type="PANTHER" id="PTHR34220:SF7">
    <property type="entry name" value="SENSOR HISTIDINE KINASE YPDA"/>
    <property type="match status" value="1"/>
</dbReference>
<evidence type="ECO:0000313" key="4">
    <source>
        <dbReference type="Proteomes" id="UP001344632"/>
    </source>
</evidence>
<dbReference type="EMBL" id="JARLKZ010000008">
    <property type="protein sequence ID" value="MEC0241183.1"/>
    <property type="molecule type" value="Genomic_DNA"/>
</dbReference>
<dbReference type="InterPro" id="IPR010559">
    <property type="entry name" value="Sig_transdc_His_kin_internal"/>
</dbReference>